<protein>
    <submittedName>
        <fullName evidence="5">Transcriptional regulator, AraC family</fullName>
    </submittedName>
</protein>
<dbReference type="GO" id="GO:0003700">
    <property type="term" value="F:DNA-binding transcription factor activity"/>
    <property type="evidence" value="ECO:0007669"/>
    <property type="project" value="InterPro"/>
</dbReference>
<dbReference type="EMBL" id="ANIE01000009">
    <property type="protein sequence ID" value="KEF30142.1"/>
    <property type="molecule type" value="Genomic_DNA"/>
</dbReference>
<dbReference type="SMART" id="SM00342">
    <property type="entry name" value="HTH_ARAC"/>
    <property type="match status" value="1"/>
</dbReference>
<dbReference type="GO" id="GO:0000976">
    <property type="term" value="F:transcription cis-regulatory region binding"/>
    <property type="evidence" value="ECO:0007669"/>
    <property type="project" value="TreeGrafter"/>
</dbReference>
<dbReference type="PANTHER" id="PTHR47894">
    <property type="entry name" value="HTH-TYPE TRANSCRIPTIONAL REGULATOR GADX"/>
    <property type="match status" value="1"/>
</dbReference>
<accession>A0A072MYV8</accession>
<evidence type="ECO:0000313" key="6">
    <source>
        <dbReference type="Proteomes" id="UP000035057"/>
    </source>
</evidence>
<dbReference type="STRING" id="1137280.D777_03318"/>
<comment type="caution">
    <text evidence="5">The sequence shown here is derived from an EMBL/GenBank/DDBJ whole genome shotgun (WGS) entry which is preliminary data.</text>
</comment>
<evidence type="ECO:0000259" key="4">
    <source>
        <dbReference type="PROSITE" id="PS01124"/>
    </source>
</evidence>
<keyword evidence="3" id="KW-0804">Transcription</keyword>
<dbReference type="GO" id="GO:0005829">
    <property type="term" value="C:cytosol"/>
    <property type="evidence" value="ECO:0007669"/>
    <property type="project" value="TreeGrafter"/>
</dbReference>
<dbReference type="Gene3D" id="1.10.10.60">
    <property type="entry name" value="Homeodomain-like"/>
    <property type="match status" value="1"/>
</dbReference>
<evidence type="ECO:0000313" key="5">
    <source>
        <dbReference type="EMBL" id="KEF30142.1"/>
    </source>
</evidence>
<sequence length="337" mass="37557">MSSLIRATNLWGYDELVRSKGGDPIPLLARHHIPPAEQRDDQSFLVFKHLNALLEDTSAELNDPAFGMMLANYQGLDILGPISVIARSSLTVGEAIQSIAGYLHLHAPALSMAFEPVDFDGTSAFRLAFNIDSEGEAYRRQSRELTIANAVQVMKLLCGETFRPLAVDFPHTQIADQADYHAVYRCIARFERPVLGLYLPASIATLPLTSADHQTWQMAKQYLDSQQAPNAHSLSEDVTRLINTLLPTGQCSSGAIASHLAMHKRTLQRKLAEEGVTYEQLLNEERIRLARQYFMEPNLGLSQITGLLGYSEQSALSRACKEWFGVTPKTYRKQLQN</sequence>
<keyword evidence="1" id="KW-0805">Transcription regulation</keyword>
<gene>
    <name evidence="5" type="ORF">D777_03318</name>
</gene>
<keyword evidence="2" id="KW-0238">DNA-binding</keyword>
<evidence type="ECO:0000256" key="1">
    <source>
        <dbReference type="ARBA" id="ARBA00023015"/>
    </source>
</evidence>
<dbReference type="InterPro" id="IPR009057">
    <property type="entry name" value="Homeodomain-like_sf"/>
</dbReference>
<organism evidence="5 6">
    <name type="scientific">Marinobacter nitratireducens</name>
    <dbReference type="NCBI Taxonomy" id="1137280"/>
    <lineage>
        <taxon>Bacteria</taxon>
        <taxon>Pseudomonadati</taxon>
        <taxon>Pseudomonadota</taxon>
        <taxon>Gammaproteobacteria</taxon>
        <taxon>Pseudomonadales</taxon>
        <taxon>Marinobacteraceae</taxon>
        <taxon>Marinobacter</taxon>
    </lineage>
</organism>
<dbReference type="RefSeq" id="WP_036134051.1">
    <property type="nucleotide sequence ID" value="NZ_ANIE01000009.1"/>
</dbReference>
<proteinExistence type="predicted"/>
<evidence type="ECO:0000256" key="2">
    <source>
        <dbReference type="ARBA" id="ARBA00023125"/>
    </source>
</evidence>
<dbReference type="OrthoDB" id="6816069at2"/>
<dbReference type="InterPro" id="IPR032687">
    <property type="entry name" value="AraC-type_N"/>
</dbReference>
<dbReference type="Pfam" id="PF12833">
    <property type="entry name" value="HTH_18"/>
    <property type="match status" value="1"/>
</dbReference>
<dbReference type="PANTHER" id="PTHR47894:SF4">
    <property type="entry name" value="HTH-TYPE TRANSCRIPTIONAL REGULATOR GADX"/>
    <property type="match status" value="1"/>
</dbReference>
<feature type="domain" description="HTH araC/xylS-type" evidence="4">
    <location>
        <begin position="236"/>
        <end position="334"/>
    </location>
</feature>
<evidence type="ECO:0000256" key="3">
    <source>
        <dbReference type="ARBA" id="ARBA00023163"/>
    </source>
</evidence>
<dbReference type="InterPro" id="IPR018060">
    <property type="entry name" value="HTH_AraC"/>
</dbReference>
<dbReference type="PROSITE" id="PS01124">
    <property type="entry name" value="HTH_ARAC_FAMILY_2"/>
    <property type="match status" value="1"/>
</dbReference>
<dbReference type="Pfam" id="PF12625">
    <property type="entry name" value="Arabinose_bd"/>
    <property type="match status" value="1"/>
</dbReference>
<reference evidence="5 6" key="1">
    <citation type="submission" date="2012-12" db="EMBL/GenBank/DDBJ databases">
        <title>Genome assembly of Marinobacter sp. AK21.</title>
        <authorList>
            <person name="Khatri I."/>
            <person name="Kumar R."/>
            <person name="Vaidya B."/>
            <person name="Subramanian S."/>
            <person name="Pinnaka A."/>
        </authorList>
    </citation>
    <scope>NUCLEOTIDE SEQUENCE [LARGE SCALE GENOMIC DNA]</scope>
    <source>
        <strain evidence="5 6">AK21</strain>
    </source>
</reference>
<name>A0A072MYV8_9GAMM</name>
<keyword evidence="6" id="KW-1185">Reference proteome</keyword>
<dbReference type="Proteomes" id="UP000035057">
    <property type="component" value="Unassembled WGS sequence"/>
</dbReference>
<dbReference type="SUPFAM" id="SSF46689">
    <property type="entry name" value="Homeodomain-like"/>
    <property type="match status" value="1"/>
</dbReference>
<dbReference type="AlphaFoldDB" id="A0A072MYV8"/>
<dbReference type="PATRIC" id="fig|1137280.3.peg.3134"/>